<evidence type="ECO:0000313" key="7">
    <source>
        <dbReference type="Proteomes" id="UP000198881"/>
    </source>
</evidence>
<dbReference type="InterPro" id="IPR002716">
    <property type="entry name" value="PIN_dom"/>
</dbReference>
<keyword evidence="3" id="KW-0378">Hydrolase</keyword>
<keyword evidence="2" id="KW-0479">Metal-binding</keyword>
<organism evidence="6 7">
    <name type="scientific">Micrococcus terreus</name>
    <dbReference type="NCBI Taxonomy" id="574650"/>
    <lineage>
        <taxon>Bacteria</taxon>
        <taxon>Bacillati</taxon>
        <taxon>Actinomycetota</taxon>
        <taxon>Actinomycetes</taxon>
        <taxon>Micrococcales</taxon>
        <taxon>Micrococcaceae</taxon>
        <taxon>Micrococcus</taxon>
    </lineage>
</organism>
<dbReference type="Pfam" id="PF13470">
    <property type="entry name" value="PIN_3"/>
    <property type="match status" value="1"/>
</dbReference>
<dbReference type="GO" id="GO:0016787">
    <property type="term" value="F:hydrolase activity"/>
    <property type="evidence" value="ECO:0007669"/>
    <property type="project" value="UniProtKB-KW"/>
</dbReference>
<name>A0A1I7MR61_9MICC</name>
<dbReference type="AlphaFoldDB" id="A0A1I7MR61"/>
<accession>A0A1I7MR61</accession>
<evidence type="ECO:0000256" key="4">
    <source>
        <dbReference type="ARBA" id="ARBA00022842"/>
    </source>
</evidence>
<evidence type="ECO:0000313" key="6">
    <source>
        <dbReference type="EMBL" id="SFV24420.1"/>
    </source>
</evidence>
<dbReference type="Proteomes" id="UP000198881">
    <property type="component" value="Unassembled WGS sequence"/>
</dbReference>
<evidence type="ECO:0000256" key="1">
    <source>
        <dbReference type="ARBA" id="ARBA00022722"/>
    </source>
</evidence>
<protein>
    <submittedName>
        <fullName evidence="6">Predicted nucleic acid-binding protein, contains PIN domain</fullName>
    </submittedName>
</protein>
<proteinExistence type="predicted"/>
<dbReference type="CDD" id="cd09854">
    <property type="entry name" value="PIN_VapC-like"/>
    <property type="match status" value="1"/>
</dbReference>
<dbReference type="EMBL" id="FPCG01000011">
    <property type="protein sequence ID" value="SFV24420.1"/>
    <property type="molecule type" value="Genomic_DNA"/>
</dbReference>
<keyword evidence="7" id="KW-1185">Reference proteome</keyword>
<evidence type="ECO:0000256" key="3">
    <source>
        <dbReference type="ARBA" id="ARBA00022801"/>
    </source>
</evidence>
<evidence type="ECO:0000256" key="2">
    <source>
        <dbReference type="ARBA" id="ARBA00022723"/>
    </source>
</evidence>
<evidence type="ECO:0000259" key="5">
    <source>
        <dbReference type="Pfam" id="PF13470"/>
    </source>
</evidence>
<keyword evidence="1" id="KW-0540">Nuclease</keyword>
<dbReference type="GO" id="GO:0046872">
    <property type="term" value="F:metal ion binding"/>
    <property type="evidence" value="ECO:0007669"/>
    <property type="project" value="UniProtKB-KW"/>
</dbReference>
<reference evidence="6 7" key="1">
    <citation type="submission" date="2016-10" db="EMBL/GenBank/DDBJ databases">
        <authorList>
            <person name="de Groot N.N."/>
        </authorList>
    </citation>
    <scope>NUCLEOTIDE SEQUENCE [LARGE SCALE GENOMIC DNA]</scope>
    <source>
        <strain evidence="6 7">CGMCC 1.7054</strain>
    </source>
</reference>
<dbReference type="STRING" id="574650.SAMN04487966_11115"/>
<dbReference type="GO" id="GO:0004518">
    <property type="term" value="F:nuclease activity"/>
    <property type="evidence" value="ECO:0007669"/>
    <property type="project" value="UniProtKB-KW"/>
</dbReference>
<dbReference type="RefSeq" id="WP_245760794.1">
    <property type="nucleotide sequence ID" value="NZ_FPCG01000011.1"/>
</dbReference>
<feature type="domain" description="PIN" evidence="5">
    <location>
        <begin position="6"/>
        <end position="116"/>
    </location>
</feature>
<keyword evidence="4" id="KW-0460">Magnesium</keyword>
<sequence length="165" mass="18483">MFTALLDSCVLWPSTLRDSLLSLAFEGSYRFVFSEAILLEVEVNEELKLMDRGSPREESRSRATHLAPQMRLHFGDSIVTGWEGLEGTFSLPDEDDEHVLAAAVVGGAGCIVTENLRDSPRSWFRRVLRSSLQPSSPTRQSHFVQTLGWRPSKPCQQGPVGIMHR</sequence>
<gene>
    <name evidence="6" type="ORF">SAMN04487966_11115</name>
</gene>